<gene>
    <name evidence="3" type="ORF">RM545_03340</name>
</gene>
<dbReference type="RefSeq" id="WP_311493898.1">
    <property type="nucleotide sequence ID" value="NZ_JAVRHO010000003.1"/>
</dbReference>
<evidence type="ECO:0000259" key="1">
    <source>
        <dbReference type="Pfam" id="PF17262"/>
    </source>
</evidence>
<reference evidence="3 4" key="1">
    <citation type="submission" date="2023-09" db="EMBL/GenBank/DDBJ databases">
        <authorList>
            <person name="Rey-Velasco X."/>
        </authorList>
    </citation>
    <scope>NUCLEOTIDE SEQUENCE [LARGE SCALE GENOMIC DNA]</scope>
    <source>
        <strain evidence="3 4">F260</strain>
    </source>
</reference>
<name>A0ABU3CH89_9FLAO</name>
<dbReference type="EMBL" id="JAVRHO010000003">
    <property type="protein sequence ID" value="MDT0645713.1"/>
    <property type="molecule type" value="Genomic_DNA"/>
</dbReference>
<keyword evidence="3" id="KW-0540">Nuclease</keyword>
<protein>
    <submittedName>
        <fullName evidence="3">CRISPR-associated endonuclease Cas6</fullName>
    </submittedName>
</protein>
<dbReference type="InterPro" id="IPR041528">
    <property type="entry name" value="Cas6b_N"/>
</dbReference>
<proteinExistence type="predicted"/>
<comment type="caution">
    <text evidence="3">The sequence shown here is derived from an EMBL/GenBank/DDBJ whole genome shotgun (WGS) entry which is preliminary data.</text>
</comment>
<dbReference type="Pfam" id="PF17262">
    <property type="entry name" value="Cas6b_C"/>
    <property type="match status" value="1"/>
</dbReference>
<sequence length="228" mass="26438">MTNITTTQQLQITQIKFPEIKLQTRDAHKLRGYFGNLFKEHSPVLHNHYEDGRFRYRYPEIQYKVLNKIPTLIGINEGADLLPKLFLKIKVIDIDGEQYPVDTKNIECKKVETGFSDSLNEYQFTTLWMALNQKNYPRYQDLKSKKEKDDMLNSILVGHILSFFRNTGVELQPTERLMAKVDVQEKSTNFKENKMIAFSGKFIVNALLPDEIGLGKSVSRGFGSIKRI</sequence>
<evidence type="ECO:0000313" key="3">
    <source>
        <dbReference type="EMBL" id="MDT0645713.1"/>
    </source>
</evidence>
<dbReference type="InterPro" id="IPR020209">
    <property type="entry name" value="Cas6b_C"/>
</dbReference>
<keyword evidence="4" id="KW-1185">Reference proteome</keyword>
<dbReference type="GO" id="GO:0004519">
    <property type="term" value="F:endonuclease activity"/>
    <property type="evidence" value="ECO:0007669"/>
    <property type="project" value="UniProtKB-KW"/>
</dbReference>
<feature type="domain" description="Cas6b N-terminal" evidence="2">
    <location>
        <begin position="9"/>
        <end position="111"/>
    </location>
</feature>
<dbReference type="Pfam" id="PF17955">
    <property type="entry name" value="Cas6b_N"/>
    <property type="match status" value="1"/>
</dbReference>
<feature type="domain" description="Cas6b C-terminal" evidence="1">
    <location>
        <begin position="115"/>
        <end position="228"/>
    </location>
</feature>
<keyword evidence="3" id="KW-0255">Endonuclease</keyword>
<accession>A0ABU3CH89</accession>
<evidence type="ECO:0000313" key="4">
    <source>
        <dbReference type="Proteomes" id="UP001245285"/>
    </source>
</evidence>
<dbReference type="Proteomes" id="UP001245285">
    <property type="component" value="Unassembled WGS sequence"/>
</dbReference>
<organism evidence="3 4">
    <name type="scientific">Autumnicola lenta</name>
    <dbReference type="NCBI Taxonomy" id="3075593"/>
    <lineage>
        <taxon>Bacteria</taxon>
        <taxon>Pseudomonadati</taxon>
        <taxon>Bacteroidota</taxon>
        <taxon>Flavobacteriia</taxon>
        <taxon>Flavobacteriales</taxon>
        <taxon>Flavobacteriaceae</taxon>
        <taxon>Autumnicola</taxon>
    </lineage>
</organism>
<keyword evidence="3" id="KW-0378">Hydrolase</keyword>
<evidence type="ECO:0000259" key="2">
    <source>
        <dbReference type="Pfam" id="PF17955"/>
    </source>
</evidence>